<sequence length="266" mass="29182">MNFEMWIRALKAARAAAGVSQEGLAALIKWSPSLIAAIETGRRRPTMEFAVASDEALQTGGLLAELLKEADRERGPSWFAAWRGYEQEATRLRAFEPCLVPGLLQTEEYARAVISAGGLQPPAMVDELVAVRMERQQLLRQQLLRQEDPPQCVFLMDETAVRRPVGGPAVLDAQLGRLLEEAELPHVRLHIVPLSVGAHVGLGGGFVLVELSDGEQAIYLENAARGHVINDPEMVRLIGRKWDSLLGEALSISTSLDLIRKLKVTP</sequence>
<proteinExistence type="predicted"/>
<keyword evidence="3" id="KW-1185">Reference proteome</keyword>
<gene>
    <name evidence="2" type="ORF">C1I95_26895</name>
</gene>
<dbReference type="SMART" id="SM00530">
    <property type="entry name" value="HTH_XRE"/>
    <property type="match status" value="1"/>
</dbReference>
<reference evidence="2 3" key="1">
    <citation type="submission" date="2018-01" db="EMBL/GenBank/DDBJ databases">
        <title>Draft genome sequence of Jishengella sp. NA12.</title>
        <authorList>
            <person name="Sahin N."/>
            <person name="Ay H."/>
            <person name="Saygin H."/>
        </authorList>
    </citation>
    <scope>NUCLEOTIDE SEQUENCE [LARGE SCALE GENOMIC DNA]</scope>
    <source>
        <strain evidence="2 3">NA12</strain>
    </source>
</reference>
<evidence type="ECO:0000313" key="2">
    <source>
        <dbReference type="EMBL" id="PZG11951.1"/>
    </source>
</evidence>
<comment type="caution">
    <text evidence="2">The sequence shown here is derived from an EMBL/GenBank/DDBJ whole genome shotgun (WGS) entry which is preliminary data.</text>
</comment>
<dbReference type="Pfam" id="PF13560">
    <property type="entry name" value="HTH_31"/>
    <property type="match status" value="1"/>
</dbReference>
<dbReference type="Proteomes" id="UP000248924">
    <property type="component" value="Unassembled WGS sequence"/>
</dbReference>
<dbReference type="EMBL" id="POTY01000225">
    <property type="protein sequence ID" value="PZG11951.1"/>
    <property type="molecule type" value="Genomic_DNA"/>
</dbReference>
<dbReference type="GO" id="GO:0003677">
    <property type="term" value="F:DNA binding"/>
    <property type="evidence" value="ECO:0007669"/>
    <property type="project" value="InterPro"/>
</dbReference>
<dbReference type="InterPro" id="IPR001387">
    <property type="entry name" value="Cro/C1-type_HTH"/>
</dbReference>
<dbReference type="RefSeq" id="WP_111217895.1">
    <property type="nucleotide sequence ID" value="NZ_POTY01000225.1"/>
</dbReference>
<evidence type="ECO:0000313" key="3">
    <source>
        <dbReference type="Proteomes" id="UP000248924"/>
    </source>
</evidence>
<dbReference type="PROSITE" id="PS50943">
    <property type="entry name" value="HTH_CROC1"/>
    <property type="match status" value="1"/>
</dbReference>
<organism evidence="2 3">
    <name type="scientific">Micromonospora craterilacus</name>
    <dbReference type="NCBI Taxonomy" id="1655439"/>
    <lineage>
        <taxon>Bacteria</taxon>
        <taxon>Bacillati</taxon>
        <taxon>Actinomycetota</taxon>
        <taxon>Actinomycetes</taxon>
        <taxon>Micromonosporales</taxon>
        <taxon>Micromonosporaceae</taxon>
        <taxon>Micromonospora</taxon>
    </lineage>
</organism>
<protein>
    <submittedName>
        <fullName evidence="2">XRE family transcriptional regulator</fullName>
    </submittedName>
</protein>
<dbReference type="Pfam" id="PF19054">
    <property type="entry name" value="DUF5753"/>
    <property type="match status" value="1"/>
</dbReference>
<accession>A0A2W2DNJ2</accession>
<dbReference type="SUPFAM" id="SSF47413">
    <property type="entry name" value="lambda repressor-like DNA-binding domains"/>
    <property type="match status" value="1"/>
</dbReference>
<dbReference type="CDD" id="cd00093">
    <property type="entry name" value="HTH_XRE"/>
    <property type="match status" value="1"/>
</dbReference>
<name>A0A2W2DNJ2_9ACTN</name>
<dbReference type="OrthoDB" id="3422637at2"/>
<feature type="domain" description="HTH cro/C1-type" evidence="1">
    <location>
        <begin position="10"/>
        <end position="66"/>
    </location>
</feature>
<evidence type="ECO:0000259" key="1">
    <source>
        <dbReference type="PROSITE" id="PS50943"/>
    </source>
</evidence>
<dbReference type="Gene3D" id="1.10.260.40">
    <property type="entry name" value="lambda repressor-like DNA-binding domains"/>
    <property type="match status" value="1"/>
</dbReference>
<dbReference type="AlphaFoldDB" id="A0A2W2DNJ2"/>
<dbReference type="InterPro" id="IPR010982">
    <property type="entry name" value="Lambda_DNA-bd_dom_sf"/>
</dbReference>
<dbReference type="InterPro" id="IPR043917">
    <property type="entry name" value="DUF5753"/>
</dbReference>